<reference evidence="4 5" key="1">
    <citation type="journal article" date="2022" name="Front. Microbiol.">
        <title>High genomic differentiation and limited gene flow indicate recent cryptic speciation within the genus Laspinema (cyanobacteria).</title>
        <authorList>
            <person name="Stanojkovic A."/>
            <person name="Skoupy S."/>
            <person name="Skaloud P."/>
            <person name="Dvorak P."/>
        </authorList>
    </citation>
    <scope>NUCLEOTIDE SEQUENCE [LARGE SCALE GENOMIC DNA]</scope>
    <source>
        <strain evidence="4 5">D2a</strain>
    </source>
</reference>
<keyword evidence="1" id="KW-1133">Transmembrane helix</keyword>
<organism evidence="4 5">
    <name type="scientific">Laspinema palackyanum D2a</name>
    <dbReference type="NCBI Taxonomy" id="2953684"/>
    <lineage>
        <taxon>Bacteria</taxon>
        <taxon>Bacillati</taxon>
        <taxon>Cyanobacteriota</taxon>
        <taxon>Cyanophyceae</taxon>
        <taxon>Oscillatoriophycideae</taxon>
        <taxon>Oscillatoriales</taxon>
        <taxon>Laspinemataceae</taxon>
        <taxon>Laspinema</taxon>
        <taxon>Laspinema palackyanum</taxon>
    </lineage>
</organism>
<evidence type="ECO:0000259" key="3">
    <source>
        <dbReference type="Pfam" id="PF13808"/>
    </source>
</evidence>
<gene>
    <name evidence="4" type="ORF">NG799_04945</name>
</gene>
<accession>A0ABT2MLQ2</accession>
<dbReference type="Pfam" id="PF13808">
    <property type="entry name" value="DDE_Tnp_1_assoc"/>
    <property type="match status" value="1"/>
</dbReference>
<name>A0ABT2MLQ2_9CYAN</name>
<dbReference type="PANTHER" id="PTHR30298">
    <property type="entry name" value="H REPEAT-ASSOCIATED PREDICTED TRANSPOSASE"/>
    <property type="match status" value="1"/>
</dbReference>
<proteinExistence type="predicted"/>
<evidence type="ECO:0000313" key="4">
    <source>
        <dbReference type="EMBL" id="MCT7965681.1"/>
    </source>
</evidence>
<sequence>MSILIDLLKQVKDFRRPQGTRHPLWFILLIIILGLMNGHRGYRALGDFAKFNRSSLTKYYSLAKKRVPSYSTIRRVMEGINNACLIAIFNQWAAQLPPENILENWVAIDGKSIRSTVQEYQNNQQNFVSIVSAFCQEQKLVFSLNKLESKKESEIHCAREIVKNLPFDSQVLTLDALHCQKQTLKIIRDKGHDYLVSVKKNQPKLYQELENIAGQSKPLSINQTREQSHGRHITRTLSVFPVNKFIKSNWPDPLVFVQVERKGTRGHDEPYYNLAYYLCSRQENAQVFTEKIQGHWCIENQLHWPKDVVLQEDSSPIHQNQAATNLSVLKTIGMNLFRFLGFDSITEGQRWLAHRHERLLVLV</sequence>
<dbReference type="InterPro" id="IPR032806">
    <property type="entry name" value="YbfD_N"/>
</dbReference>
<dbReference type="EMBL" id="JAMXFF010000005">
    <property type="protein sequence ID" value="MCT7965681.1"/>
    <property type="molecule type" value="Genomic_DNA"/>
</dbReference>
<comment type="caution">
    <text evidence="4">The sequence shown here is derived from an EMBL/GenBank/DDBJ whole genome shotgun (WGS) entry which is preliminary data.</text>
</comment>
<dbReference type="Pfam" id="PF01609">
    <property type="entry name" value="DDE_Tnp_1"/>
    <property type="match status" value="1"/>
</dbReference>
<keyword evidence="1" id="KW-0812">Transmembrane</keyword>
<keyword evidence="5" id="KW-1185">Reference proteome</keyword>
<dbReference type="PANTHER" id="PTHR30298:SF0">
    <property type="entry name" value="PROTEIN YBFL-RELATED"/>
    <property type="match status" value="1"/>
</dbReference>
<keyword evidence="1" id="KW-0472">Membrane</keyword>
<dbReference type="InterPro" id="IPR047647">
    <property type="entry name" value="ISAs1_transpos"/>
</dbReference>
<dbReference type="InterPro" id="IPR002559">
    <property type="entry name" value="Transposase_11"/>
</dbReference>
<feature type="domain" description="Transposase IS4-like" evidence="2">
    <location>
        <begin position="106"/>
        <end position="336"/>
    </location>
</feature>
<evidence type="ECO:0000259" key="2">
    <source>
        <dbReference type="Pfam" id="PF01609"/>
    </source>
</evidence>
<dbReference type="NCBIfam" id="NF033564">
    <property type="entry name" value="transpos_ISAs1"/>
    <property type="match status" value="1"/>
</dbReference>
<dbReference type="InterPro" id="IPR051698">
    <property type="entry name" value="Transposase_11-like"/>
</dbReference>
<dbReference type="RefSeq" id="WP_261249781.1">
    <property type="nucleotide sequence ID" value="NZ_JAMXFF010000005.1"/>
</dbReference>
<evidence type="ECO:0000313" key="5">
    <source>
        <dbReference type="Proteomes" id="UP001525890"/>
    </source>
</evidence>
<feature type="domain" description="H repeat-associated protein N-terminal" evidence="3">
    <location>
        <begin position="6"/>
        <end position="93"/>
    </location>
</feature>
<dbReference type="Proteomes" id="UP001525890">
    <property type="component" value="Unassembled WGS sequence"/>
</dbReference>
<feature type="transmembrane region" description="Helical" evidence="1">
    <location>
        <begin position="24"/>
        <end position="42"/>
    </location>
</feature>
<protein>
    <submittedName>
        <fullName evidence="4">ISAs1 family transposase</fullName>
    </submittedName>
</protein>
<evidence type="ECO:0000256" key="1">
    <source>
        <dbReference type="SAM" id="Phobius"/>
    </source>
</evidence>